<dbReference type="OrthoDB" id="1882297at2759"/>
<comment type="caution">
    <text evidence="1">The sequence shown here is derived from an EMBL/GenBank/DDBJ whole genome shotgun (WGS) entry which is preliminary data.</text>
</comment>
<reference evidence="1" key="1">
    <citation type="journal article" date="2021" name="IMA Fungus">
        <title>Genomic characterization of three marine fungi, including Emericellopsis atlantica sp. nov. with signatures of a generalist lifestyle and marine biomass degradation.</title>
        <authorList>
            <person name="Hagestad O.C."/>
            <person name="Hou L."/>
            <person name="Andersen J.H."/>
            <person name="Hansen E.H."/>
            <person name="Altermark B."/>
            <person name="Li C."/>
            <person name="Kuhnert E."/>
            <person name="Cox R.J."/>
            <person name="Crous P.W."/>
            <person name="Spatafora J.W."/>
            <person name="Lail K."/>
            <person name="Amirebrahimi M."/>
            <person name="Lipzen A."/>
            <person name="Pangilinan J."/>
            <person name="Andreopoulos W."/>
            <person name="Hayes R.D."/>
            <person name="Ng V."/>
            <person name="Grigoriev I.V."/>
            <person name="Jackson S.A."/>
            <person name="Sutton T.D.S."/>
            <person name="Dobson A.D.W."/>
            <person name="Rama T."/>
        </authorList>
    </citation>
    <scope>NUCLEOTIDE SEQUENCE</scope>
    <source>
        <strain evidence="1">TRa018bII</strain>
    </source>
</reference>
<evidence type="ECO:0000313" key="2">
    <source>
        <dbReference type="Proteomes" id="UP000824998"/>
    </source>
</evidence>
<dbReference type="AlphaFoldDB" id="A0A9P7YAW0"/>
<dbReference type="EMBL" id="MU251666">
    <property type="protein sequence ID" value="KAG9230513.1"/>
    <property type="molecule type" value="Genomic_DNA"/>
</dbReference>
<gene>
    <name evidence="1" type="ORF">BJ875DRAFT_153729</name>
</gene>
<protein>
    <submittedName>
        <fullName evidence="1">Uncharacterized protein</fullName>
    </submittedName>
</protein>
<dbReference type="Gene3D" id="6.10.250.3250">
    <property type="match status" value="1"/>
</dbReference>
<organism evidence="1 2">
    <name type="scientific">Amylocarpus encephaloides</name>
    <dbReference type="NCBI Taxonomy" id="45428"/>
    <lineage>
        <taxon>Eukaryota</taxon>
        <taxon>Fungi</taxon>
        <taxon>Dikarya</taxon>
        <taxon>Ascomycota</taxon>
        <taxon>Pezizomycotina</taxon>
        <taxon>Leotiomycetes</taxon>
        <taxon>Helotiales</taxon>
        <taxon>Helotiales incertae sedis</taxon>
        <taxon>Amylocarpus</taxon>
    </lineage>
</organism>
<proteinExistence type="predicted"/>
<accession>A0A9P7YAW0</accession>
<keyword evidence="2" id="KW-1185">Reference proteome</keyword>
<name>A0A9P7YAW0_9HELO</name>
<evidence type="ECO:0000313" key="1">
    <source>
        <dbReference type="EMBL" id="KAG9230513.1"/>
    </source>
</evidence>
<sequence length="84" mass="9780">MARVICLVALRKMTRYNATRGGPFHFHAPSRIFYKTARGAVGRLSHEVRWKYWNVAARLEERKVKGAAYHARRKAARRRLSDAI</sequence>
<dbReference type="Proteomes" id="UP000824998">
    <property type="component" value="Unassembled WGS sequence"/>
</dbReference>